<keyword evidence="1" id="KW-0732">Signal</keyword>
<evidence type="ECO:0000313" key="3">
    <source>
        <dbReference type="Proteomes" id="UP000277579"/>
    </source>
</evidence>
<dbReference type="EMBL" id="RBLC01000001">
    <property type="protein sequence ID" value="RKS26859.1"/>
    <property type="molecule type" value="Genomic_DNA"/>
</dbReference>
<reference evidence="2 3" key="1">
    <citation type="submission" date="2018-10" db="EMBL/GenBank/DDBJ databases">
        <title>Genomic Encyclopedia of Archaeal and Bacterial Type Strains, Phase II (KMG-II): from individual species to whole genera.</title>
        <authorList>
            <person name="Goeker M."/>
        </authorList>
    </citation>
    <scope>NUCLEOTIDE SEQUENCE [LARGE SCALE GENOMIC DNA]</scope>
    <source>
        <strain evidence="2 3">DSM 29537</strain>
    </source>
</reference>
<gene>
    <name evidence="2" type="ORF">CLV94_1929</name>
</gene>
<protein>
    <recommendedName>
        <fullName evidence="4">Secreted protein</fullName>
    </recommendedName>
</protein>
<evidence type="ECO:0000313" key="2">
    <source>
        <dbReference type="EMBL" id="RKS26859.1"/>
    </source>
</evidence>
<feature type="chain" id="PRO_5019844679" description="Secreted protein" evidence="1">
    <location>
        <begin position="24"/>
        <end position="64"/>
    </location>
</feature>
<evidence type="ECO:0008006" key="4">
    <source>
        <dbReference type="Google" id="ProtNLM"/>
    </source>
</evidence>
<organism evidence="2 3">
    <name type="scientific">Flavobacterium endophyticum</name>
    <dbReference type="NCBI Taxonomy" id="1540163"/>
    <lineage>
        <taxon>Bacteria</taxon>
        <taxon>Pseudomonadati</taxon>
        <taxon>Bacteroidota</taxon>
        <taxon>Flavobacteriia</taxon>
        <taxon>Flavobacteriales</taxon>
        <taxon>Flavobacteriaceae</taxon>
        <taxon>Flavobacterium</taxon>
    </lineage>
</organism>
<feature type="signal peptide" evidence="1">
    <location>
        <begin position="1"/>
        <end position="23"/>
    </location>
</feature>
<evidence type="ECO:0000256" key="1">
    <source>
        <dbReference type="SAM" id="SignalP"/>
    </source>
</evidence>
<sequence>MESFKKKLRLLAYAMLILLASMAAGIGGAPLPRQGRKEERYDIKIEMIDSKEEETESEQIEVKK</sequence>
<dbReference type="AlphaFoldDB" id="A0A495MRI7"/>
<comment type="caution">
    <text evidence="2">The sequence shown here is derived from an EMBL/GenBank/DDBJ whole genome shotgun (WGS) entry which is preliminary data.</text>
</comment>
<dbReference type="Proteomes" id="UP000277579">
    <property type="component" value="Unassembled WGS sequence"/>
</dbReference>
<accession>A0A495MRI7</accession>
<proteinExistence type="predicted"/>
<dbReference type="RefSeq" id="WP_170148769.1">
    <property type="nucleotide sequence ID" value="NZ_RBLC01000001.1"/>
</dbReference>
<name>A0A495MRI7_9FLAO</name>
<keyword evidence="3" id="KW-1185">Reference proteome</keyword>